<dbReference type="InterPro" id="IPR032710">
    <property type="entry name" value="NTF2-like_dom_sf"/>
</dbReference>
<dbReference type="RefSeq" id="WP_201365130.1">
    <property type="nucleotide sequence ID" value="NZ_BNJJ01000018.1"/>
</dbReference>
<feature type="domain" description="SnoaL-like" evidence="1">
    <location>
        <begin position="18"/>
        <end position="108"/>
    </location>
</feature>
<sequence length="120" mass="13209">MTQTDFSKRTPEKVFTHHTQALGAEDLDATMMDYAAAATFISPSGVLRGKDAIRQFFADLLQELPKAPWGVKTMYADNVLFLEWTADSARASVSDGVETFLFENGLITLQTVHNAIVPKA</sequence>
<accession>A0ABQ3VQB2</accession>
<proteinExistence type="predicted"/>
<keyword evidence="3" id="KW-1185">Reference proteome</keyword>
<organism evidence="2 3">
    <name type="scientific">Dictyobacter formicarum</name>
    <dbReference type="NCBI Taxonomy" id="2778368"/>
    <lineage>
        <taxon>Bacteria</taxon>
        <taxon>Bacillati</taxon>
        <taxon>Chloroflexota</taxon>
        <taxon>Ktedonobacteria</taxon>
        <taxon>Ktedonobacterales</taxon>
        <taxon>Dictyobacteraceae</taxon>
        <taxon>Dictyobacter</taxon>
    </lineage>
</organism>
<evidence type="ECO:0000313" key="3">
    <source>
        <dbReference type="Proteomes" id="UP000635565"/>
    </source>
</evidence>
<dbReference type="Pfam" id="PF12680">
    <property type="entry name" value="SnoaL_2"/>
    <property type="match status" value="1"/>
</dbReference>
<dbReference type="InterPro" id="IPR037401">
    <property type="entry name" value="SnoaL-like"/>
</dbReference>
<dbReference type="Proteomes" id="UP000635565">
    <property type="component" value="Unassembled WGS sequence"/>
</dbReference>
<name>A0ABQ3VQB2_9CHLR</name>
<reference evidence="2 3" key="1">
    <citation type="journal article" date="2021" name="Int. J. Syst. Evol. Microbiol.">
        <title>Reticulibacter mediterranei gen. nov., sp. nov., within the new family Reticulibacteraceae fam. nov., and Ktedonospora formicarum gen. nov., sp. nov., Ktedonobacter robiniae sp. nov., Dictyobacter formicarum sp. nov. and Dictyobacter arantiisoli sp. nov., belonging to the class Ktedonobacteria.</title>
        <authorList>
            <person name="Yabe S."/>
            <person name="Zheng Y."/>
            <person name="Wang C.M."/>
            <person name="Sakai Y."/>
            <person name="Abe K."/>
            <person name="Yokota A."/>
            <person name="Donadio S."/>
            <person name="Cavaletti L."/>
            <person name="Monciardini P."/>
        </authorList>
    </citation>
    <scope>NUCLEOTIDE SEQUENCE [LARGE SCALE GENOMIC DNA]</scope>
    <source>
        <strain evidence="2 3">SOSP1-9</strain>
    </source>
</reference>
<evidence type="ECO:0000259" key="1">
    <source>
        <dbReference type="Pfam" id="PF12680"/>
    </source>
</evidence>
<gene>
    <name evidence="2" type="ORF">KSZ_55790</name>
</gene>
<evidence type="ECO:0000313" key="2">
    <source>
        <dbReference type="EMBL" id="GHO87573.1"/>
    </source>
</evidence>
<dbReference type="SUPFAM" id="SSF54427">
    <property type="entry name" value="NTF2-like"/>
    <property type="match status" value="1"/>
</dbReference>
<dbReference type="Gene3D" id="3.10.450.50">
    <property type="match status" value="1"/>
</dbReference>
<protein>
    <recommendedName>
        <fullName evidence="1">SnoaL-like domain-containing protein</fullName>
    </recommendedName>
</protein>
<dbReference type="EMBL" id="BNJJ01000018">
    <property type="protein sequence ID" value="GHO87573.1"/>
    <property type="molecule type" value="Genomic_DNA"/>
</dbReference>
<comment type="caution">
    <text evidence="2">The sequence shown here is derived from an EMBL/GenBank/DDBJ whole genome shotgun (WGS) entry which is preliminary data.</text>
</comment>